<feature type="signal peptide" evidence="5">
    <location>
        <begin position="1"/>
        <end position="23"/>
    </location>
</feature>
<evidence type="ECO:0000256" key="4">
    <source>
        <dbReference type="ARBA" id="ARBA00023136"/>
    </source>
</evidence>
<accession>A0ABW1D1M8</accession>
<keyword evidence="4" id="KW-0472">Membrane</keyword>
<dbReference type="RefSeq" id="WP_379520059.1">
    <property type="nucleotide sequence ID" value="NZ_JBHSPA010000055.1"/>
</dbReference>
<evidence type="ECO:0000256" key="3">
    <source>
        <dbReference type="ARBA" id="ARBA00022989"/>
    </source>
</evidence>
<dbReference type="Proteomes" id="UP001596058">
    <property type="component" value="Unassembled WGS sequence"/>
</dbReference>
<evidence type="ECO:0000313" key="6">
    <source>
        <dbReference type="EMBL" id="MFC5830583.1"/>
    </source>
</evidence>
<proteinExistence type="predicted"/>
<name>A0ABW1D1M8_9ACTN</name>
<comment type="subcellular location">
    <subcellularLocation>
        <location evidence="1">Membrane</location>
        <topology evidence="1">Single-pass membrane protein</topology>
    </subcellularLocation>
</comment>
<dbReference type="PANTHER" id="PTHR30168:SF0">
    <property type="entry name" value="INNER MEMBRANE PROTEIN"/>
    <property type="match status" value="1"/>
</dbReference>
<dbReference type="InterPro" id="IPR007343">
    <property type="entry name" value="Uncharacterised_pept_Zn_put"/>
</dbReference>
<dbReference type="EMBL" id="JBHSPA010000055">
    <property type="protein sequence ID" value="MFC5830583.1"/>
    <property type="molecule type" value="Genomic_DNA"/>
</dbReference>
<keyword evidence="5" id="KW-0732">Signal</keyword>
<dbReference type="Pfam" id="PF04228">
    <property type="entry name" value="Zn_peptidase"/>
    <property type="match status" value="1"/>
</dbReference>
<keyword evidence="3" id="KW-1133">Transmembrane helix</keyword>
<evidence type="ECO:0000256" key="2">
    <source>
        <dbReference type="ARBA" id="ARBA00022692"/>
    </source>
</evidence>
<keyword evidence="7" id="KW-1185">Reference proteome</keyword>
<dbReference type="PANTHER" id="PTHR30168">
    <property type="entry name" value="PUTATIVE MEMBRANE PROTEIN YPFJ"/>
    <property type="match status" value="1"/>
</dbReference>
<comment type="caution">
    <text evidence="6">The sequence shown here is derived from an EMBL/GenBank/DDBJ whole genome shotgun (WGS) entry which is preliminary data.</text>
</comment>
<evidence type="ECO:0000256" key="5">
    <source>
        <dbReference type="SAM" id="SignalP"/>
    </source>
</evidence>
<evidence type="ECO:0000313" key="7">
    <source>
        <dbReference type="Proteomes" id="UP001596058"/>
    </source>
</evidence>
<reference evidence="7" key="1">
    <citation type="journal article" date="2019" name="Int. J. Syst. Evol. Microbiol.">
        <title>The Global Catalogue of Microorganisms (GCM) 10K type strain sequencing project: providing services to taxonomists for standard genome sequencing and annotation.</title>
        <authorList>
            <consortium name="The Broad Institute Genomics Platform"/>
            <consortium name="The Broad Institute Genome Sequencing Center for Infectious Disease"/>
            <person name="Wu L."/>
            <person name="Ma J."/>
        </authorList>
    </citation>
    <scope>NUCLEOTIDE SEQUENCE [LARGE SCALE GENOMIC DNA]</scope>
    <source>
        <strain evidence="7">CCUG 53903</strain>
    </source>
</reference>
<evidence type="ECO:0000256" key="1">
    <source>
        <dbReference type="ARBA" id="ARBA00004167"/>
    </source>
</evidence>
<protein>
    <submittedName>
        <fullName evidence="6">Neutral zinc metallopeptidase</fullName>
    </submittedName>
</protein>
<gene>
    <name evidence="6" type="ORF">ACFPZ3_42585</name>
</gene>
<sequence length="260" mass="28732">MKSLKTAVLACALVAPLAGTANASAAAYPVKHPKLIANPLYEAGALPTTTCAEKPVRRGNVKQARAYIDAVIACLGETWGKHLTDAGLTYEKVKVRHMNKLPKKWCGYETDKTDSQGWYCDKTRTLVFQVGKSWVKDPSDLWLFSVSASMYGYHIQNLVGIADAYEAEPYGKKAELHEQNRRNSLQTDCLGGAFMKSVWPLEGRTTKDWNYLMKLLEGDARGEERLYGKTSARRSWIKRGFATGDPGSCNTWTASASKVA</sequence>
<keyword evidence="2" id="KW-0812">Transmembrane</keyword>
<organism evidence="6 7">
    <name type="scientific">Nonomuraea insulae</name>
    <dbReference type="NCBI Taxonomy" id="1616787"/>
    <lineage>
        <taxon>Bacteria</taxon>
        <taxon>Bacillati</taxon>
        <taxon>Actinomycetota</taxon>
        <taxon>Actinomycetes</taxon>
        <taxon>Streptosporangiales</taxon>
        <taxon>Streptosporangiaceae</taxon>
        <taxon>Nonomuraea</taxon>
    </lineage>
</organism>
<feature type="chain" id="PRO_5046674902" evidence="5">
    <location>
        <begin position="24"/>
        <end position="260"/>
    </location>
</feature>